<proteinExistence type="predicted"/>
<reference evidence="1 2" key="1">
    <citation type="journal article" date="2018" name="J. Microbiol.">
        <title>Bacillus spongiae sp. nov., isolated from sponge of Jeju Island.</title>
        <authorList>
            <person name="Lee G.E."/>
            <person name="Im W.T."/>
            <person name="Park J.S."/>
        </authorList>
    </citation>
    <scope>NUCLEOTIDE SEQUENCE [LARGE SCALE GENOMIC DNA]</scope>
    <source>
        <strain evidence="1 2">135PIL107-10</strain>
    </source>
</reference>
<organism evidence="1 2">
    <name type="scientific">Bacillus spongiae</name>
    <dbReference type="NCBI Taxonomy" id="2683610"/>
    <lineage>
        <taxon>Bacteria</taxon>
        <taxon>Bacillati</taxon>
        <taxon>Bacillota</taxon>
        <taxon>Bacilli</taxon>
        <taxon>Bacillales</taxon>
        <taxon>Bacillaceae</taxon>
        <taxon>Bacillus</taxon>
    </lineage>
</organism>
<evidence type="ECO:0000313" key="1">
    <source>
        <dbReference type="EMBL" id="MEI5906915.1"/>
    </source>
</evidence>
<dbReference type="Proteomes" id="UP001312865">
    <property type="component" value="Unassembled WGS sequence"/>
</dbReference>
<protein>
    <submittedName>
        <fullName evidence="1">Uncharacterized protein</fullName>
    </submittedName>
</protein>
<sequence length="118" mass="13924">MISLSIFVECQNKDEAIVISTELKKKIEPFIINYELQEIIPYRKIDGWFNMGINLETSNILEVESAERILETMSNKWDWTKGWSTALATERMDGLVFFNEKVKFIDCWFEDFALNETK</sequence>
<evidence type="ECO:0000313" key="2">
    <source>
        <dbReference type="Proteomes" id="UP001312865"/>
    </source>
</evidence>
<dbReference type="RefSeq" id="WP_336586357.1">
    <property type="nucleotide sequence ID" value="NZ_JBBAXC010000005.1"/>
</dbReference>
<name>A0ABU8HC64_9BACI</name>
<gene>
    <name evidence="1" type="ORF">WAK64_07570</name>
</gene>
<comment type="caution">
    <text evidence="1">The sequence shown here is derived from an EMBL/GenBank/DDBJ whole genome shotgun (WGS) entry which is preliminary data.</text>
</comment>
<accession>A0ABU8HC64</accession>
<keyword evidence="2" id="KW-1185">Reference proteome</keyword>
<dbReference type="EMBL" id="JBBAXC010000005">
    <property type="protein sequence ID" value="MEI5906915.1"/>
    <property type="molecule type" value="Genomic_DNA"/>
</dbReference>